<dbReference type="InterPro" id="IPR002539">
    <property type="entry name" value="MaoC-like_dom"/>
</dbReference>
<comment type="caution">
    <text evidence="2">The sequence shown here is derived from an EMBL/GenBank/DDBJ whole genome shotgun (WGS) entry which is preliminary data.</text>
</comment>
<gene>
    <name evidence="2" type="ORF">ASZ90_018041</name>
</gene>
<protein>
    <recommendedName>
        <fullName evidence="1">MaoC-like domain-containing protein</fullName>
    </recommendedName>
</protein>
<evidence type="ECO:0000313" key="2">
    <source>
        <dbReference type="EMBL" id="KUG04550.1"/>
    </source>
</evidence>
<reference evidence="2" key="1">
    <citation type="journal article" date="2015" name="Proc. Natl. Acad. Sci. U.S.A.">
        <title>Networks of energetic and metabolic interactions define dynamics in microbial communities.</title>
        <authorList>
            <person name="Embree M."/>
            <person name="Liu J.K."/>
            <person name="Al-Bassam M.M."/>
            <person name="Zengler K."/>
        </authorList>
    </citation>
    <scope>NUCLEOTIDE SEQUENCE</scope>
</reference>
<dbReference type="SUPFAM" id="SSF54637">
    <property type="entry name" value="Thioesterase/thiol ester dehydrase-isomerase"/>
    <property type="match status" value="1"/>
</dbReference>
<dbReference type="InterPro" id="IPR029069">
    <property type="entry name" value="HotDog_dom_sf"/>
</dbReference>
<dbReference type="Pfam" id="PF01575">
    <property type="entry name" value="MaoC_dehydratas"/>
    <property type="match status" value="1"/>
</dbReference>
<organism evidence="2">
    <name type="scientific">hydrocarbon metagenome</name>
    <dbReference type="NCBI Taxonomy" id="938273"/>
    <lineage>
        <taxon>unclassified sequences</taxon>
        <taxon>metagenomes</taxon>
        <taxon>ecological metagenomes</taxon>
    </lineage>
</organism>
<sequence length="135" mass="14667">MFFEDASVGYKFTTGTKPITGTEIDIVAQLSGADLPGFLDDEFAKGWGFKARVAPGAYLILCMMGLMAKQGFLADAVWTSADGISWKTPVHPGDRIYVDTEVVATKELKRKGGLVTYNWAIKKQSDIIVAQGQNT</sequence>
<accession>A0A0W8E7X2</accession>
<dbReference type="PANTHER" id="PTHR43664">
    <property type="entry name" value="MONOAMINE OXIDASE-RELATED"/>
    <property type="match status" value="1"/>
</dbReference>
<dbReference type="Gene3D" id="3.10.129.10">
    <property type="entry name" value="Hotdog Thioesterase"/>
    <property type="match status" value="1"/>
</dbReference>
<dbReference type="AlphaFoldDB" id="A0A0W8E7X2"/>
<feature type="domain" description="MaoC-like" evidence="1">
    <location>
        <begin position="16"/>
        <end position="112"/>
    </location>
</feature>
<proteinExistence type="predicted"/>
<dbReference type="PANTHER" id="PTHR43664:SF1">
    <property type="entry name" value="BETA-METHYLMALYL-COA DEHYDRATASE"/>
    <property type="match status" value="1"/>
</dbReference>
<name>A0A0W8E7X2_9ZZZZ</name>
<dbReference type="EMBL" id="LNQE01001845">
    <property type="protein sequence ID" value="KUG04550.1"/>
    <property type="molecule type" value="Genomic_DNA"/>
</dbReference>
<dbReference type="CDD" id="cd03441">
    <property type="entry name" value="R_hydratase_like"/>
    <property type="match status" value="1"/>
</dbReference>
<evidence type="ECO:0000259" key="1">
    <source>
        <dbReference type="Pfam" id="PF01575"/>
    </source>
</evidence>
<dbReference type="InterPro" id="IPR052342">
    <property type="entry name" value="MCH/BMMD"/>
</dbReference>